<dbReference type="GO" id="GO:0004617">
    <property type="term" value="F:phosphoglycerate dehydrogenase activity"/>
    <property type="evidence" value="ECO:0007669"/>
    <property type="project" value="UniProtKB-EC"/>
</dbReference>
<evidence type="ECO:0000256" key="10">
    <source>
        <dbReference type="ARBA" id="ARBA00048126"/>
    </source>
</evidence>
<dbReference type="Gene3D" id="3.30.70.260">
    <property type="match status" value="1"/>
</dbReference>
<comment type="similarity">
    <text evidence="3 12">Belongs to the D-isomer specific 2-hydroxyacid dehydrogenase family.</text>
</comment>
<keyword evidence="8" id="KW-0520">NAD</keyword>
<dbReference type="InterPro" id="IPR045865">
    <property type="entry name" value="ACT-like_dom_sf"/>
</dbReference>
<evidence type="ECO:0000256" key="1">
    <source>
        <dbReference type="ARBA" id="ARBA00003800"/>
    </source>
</evidence>
<dbReference type="Gene3D" id="3.40.50.720">
    <property type="entry name" value="NAD(P)-binding Rossmann-like Domain"/>
    <property type="match status" value="2"/>
</dbReference>
<comment type="function">
    <text evidence="1">Catalyzes the reversible oxidation of 3-phospho-D-glycerate to 3-phosphonooxypyruvate, the first step of the phosphorylated L-serine biosynthesis pathway. Also catalyzes the reversible oxidation of 2-hydroxyglutarate to 2-oxoglutarate.</text>
</comment>
<reference evidence="15" key="1">
    <citation type="journal article" date="2013" name="Stand. Genomic Sci.">
        <title>Complete genome sequence of the halophilic bacterium Spirochaeta africana type strain (Z-7692(T)) from the alkaline Lake Magadi in the East African Rift.</title>
        <authorList>
            <person name="Liolos K."/>
            <person name="Abt B."/>
            <person name="Scheuner C."/>
            <person name="Teshima H."/>
            <person name="Held B."/>
            <person name="Lapidus A."/>
            <person name="Nolan M."/>
            <person name="Lucas S."/>
            <person name="Deshpande S."/>
            <person name="Cheng J.F."/>
            <person name="Tapia R."/>
            <person name="Goodwin L.A."/>
            <person name="Pitluck S."/>
            <person name="Pagani I."/>
            <person name="Ivanova N."/>
            <person name="Mavromatis K."/>
            <person name="Mikhailova N."/>
            <person name="Huntemann M."/>
            <person name="Pati A."/>
            <person name="Chen A."/>
            <person name="Palaniappan K."/>
            <person name="Land M."/>
            <person name="Rohde M."/>
            <person name="Tindall B.J."/>
            <person name="Detter J.C."/>
            <person name="Goker M."/>
            <person name="Bristow J."/>
            <person name="Eisen J.A."/>
            <person name="Markowitz V."/>
            <person name="Hugenholtz P."/>
            <person name="Woyke T."/>
            <person name="Klenk H.P."/>
            <person name="Kyrpides N.C."/>
        </authorList>
    </citation>
    <scope>NUCLEOTIDE SEQUENCE</scope>
    <source>
        <strain evidence="15">ATCC 700263 / DSM 8902 / Z-7692</strain>
    </source>
</reference>
<evidence type="ECO:0000256" key="12">
    <source>
        <dbReference type="RuleBase" id="RU003719"/>
    </source>
</evidence>
<dbReference type="AlphaFoldDB" id="H9UMI8"/>
<dbReference type="CDD" id="cd12174">
    <property type="entry name" value="PGDH_like_3"/>
    <property type="match status" value="1"/>
</dbReference>
<keyword evidence="15" id="KW-1185">Reference proteome</keyword>
<evidence type="ECO:0000256" key="4">
    <source>
        <dbReference type="ARBA" id="ARBA00013001"/>
    </source>
</evidence>
<evidence type="ECO:0000313" key="15">
    <source>
        <dbReference type="Proteomes" id="UP000007383"/>
    </source>
</evidence>
<evidence type="ECO:0000256" key="7">
    <source>
        <dbReference type="ARBA" id="ARBA00023002"/>
    </source>
</evidence>
<dbReference type="CDD" id="cd04901">
    <property type="entry name" value="ACT_3PGDH"/>
    <property type="match status" value="1"/>
</dbReference>
<evidence type="ECO:0000256" key="6">
    <source>
        <dbReference type="ARBA" id="ARBA00021582"/>
    </source>
</evidence>
<evidence type="ECO:0000256" key="5">
    <source>
        <dbReference type="ARBA" id="ARBA00013143"/>
    </source>
</evidence>
<proteinExistence type="inferred from homology"/>
<comment type="catalytic activity">
    <reaction evidence="10">
        <text>(R)-2-hydroxyglutarate + NAD(+) = 2-oxoglutarate + NADH + H(+)</text>
        <dbReference type="Rhea" id="RHEA:49612"/>
        <dbReference type="ChEBI" id="CHEBI:15378"/>
        <dbReference type="ChEBI" id="CHEBI:15801"/>
        <dbReference type="ChEBI" id="CHEBI:16810"/>
        <dbReference type="ChEBI" id="CHEBI:57540"/>
        <dbReference type="ChEBI" id="CHEBI:57945"/>
        <dbReference type="EC" id="1.1.1.399"/>
    </reaction>
</comment>
<evidence type="ECO:0000256" key="2">
    <source>
        <dbReference type="ARBA" id="ARBA00005216"/>
    </source>
</evidence>
<dbReference type="STRING" id="889378.Spiaf_2706"/>
<dbReference type="Proteomes" id="UP000007383">
    <property type="component" value="Chromosome"/>
</dbReference>
<dbReference type="KEGG" id="sfc:Spiaf_2706"/>
<dbReference type="GO" id="GO:0051287">
    <property type="term" value="F:NAD binding"/>
    <property type="evidence" value="ECO:0007669"/>
    <property type="project" value="InterPro"/>
</dbReference>
<comment type="pathway">
    <text evidence="2">Amino-acid biosynthesis; L-serine biosynthesis; L-serine from 3-phospho-D-glycerate: step 1/3.</text>
</comment>
<dbReference type="UniPathway" id="UPA00135">
    <property type="reaction ID" value="UER00196"/>
</dbReference>
<gene>
    <name evidence="14" type="ordered locus">Spiaf_2706</name>
</gene>
<dbReference type="InterPro" id="IPR002912">
    <property type="entry name" value="ACT_dom"/>
</dbReference>
<dbReference type="EMBL" id="CP003282">
    <property type="protein sequence ID" value="AFG38731.1"/>
    <property type="molecule type" value="Genomic_DNA"/>
</dbReference>
<dbReference type="eggNOG" id="COG0111">
    <property type="taxonomic scope" value="Bacteria"/>
</dbReference>
<dbReference type="HOGENOM" id="CLU_019796_9_0_12"/>
<dbReference type="Pfam" id="PF00389">
    <property type="entry name" value="2-Hacid_dh"/>
    <property type="match status" value="1"/>
</dbReference>
<dbReference type="PROSITE" id="PS51671">
    <property type="entry name" value="ACT"/>
    <property type="match status" value="1"/>
</dbReference>
<evidence type="ECO:0000256" key="9">
    <source>
        <dbReference type="ARBA" id="ARBA00030455"/>
    </source>
</evidence>
<evidence type="ECO:0000256" key="3">
    <source>
        <dbReference type="ARBA" id="ARBA00005854"/>
    </source>
</evidence>
<dbReference type="RefSeq" id="WP_014456713.1">
    <property type="nucleotide sequence ID" value="NC_017098.1"/>
</dbReference>
<dbReference type="PANTHER" id="PTHR42938:SF47">
    <property type="entry name" value="HYDROXYPYRUVATE REDUCTASE"/>
    <property type="match status" value="1"/>
</dbReference>
<dbReference type="InterPro" id="IPR029753">
    <property type="entry name" value="D-isomer_DH_CS"/>
</dbReference>
<dbReference type="EC" id="1.1.1.399" evidence="4"/>
<sequence>MHTIKTYNKIAASGLEILAGKGYTVDENAADAQGIILRSHKLQPEEITTSVLGIARAGAGYNNVPVDHCSEHGIVVFNTPGANANGVKELVIAGMLLSSRQVYPALAWAQSIKDQGEDVPKMIEKEKSRFAGPEIAGKTLGIIGLGAIGVLVANSAIALGMRVIGYDPFLSVESAWGMSAAVEKATNPDQVYQQADYLTIHVPQNDKTKGMINAEVLAKMKDDARILNFARGGLVDNAAVLAALDAGTLGAYVTDFPDASLLGRDDVIAIPHLGASTPESEENCAIMAANQLDEFLTRGNIINSVNFPACSMPMTTGFRLTVSNRNVPKMVGQITTVLADAGINIEDMMNRHRDELAYNIIDVDGPVSDSVVTSLQAIDGVIAVRVISS</sequence>
<feature type="domain" description="ACT" evidence="13">
    <location>
        <begin position="319"/>
        <end position="389"/>
    </location>
</feature>
<accession>H9UMI8</accession>
<dbReference type="PATRIC" id="fig|889378.3.peg.2679"/>
<dbReference type="SUPFAM" id="SSF52283">
    <property type="entry name" value="Formate/glycerate dehydrogenase catalytic domain-like"/>
    <property type="match status" value="1"/>
</dbReference>
<organism evidence="14 15">
    <name type="scientific">Spirochaeta africana (strain ATCC 700263 / DSM 8902 / Z-7692)</name>
    <dbReference type="NCBI Taxonomy" id="889378"/>
    <lineage>
        <taxon>Bacteria</taxon>
        <taxon>Pseudomonadati</taxon>
        <taxon>Spirochaetota</taxon>
        <taxon>Spirochaetia</taxon>
        <taxon>Spirochaetales</taxon>
        <taxon>Spirochaetaceae</taxon>
        <taxon>Spirochaeta</taxon>
    </lineage>
</organism>
<dbReference type="InterPro" id="IPR036291">
    <property type="entry name" value="NAD(P)-bd_dom_sf"/>
</dbReference>
<evidence type="ECO:0000313" key="14">
    <source>
        <dbReference type="EMBL" id="AFG38731.1"/>
    </source>
</evidence>
<dbReference type="OrthoDB" id="9805416at2"/>
<dbReference type="InterPro" id="IPR006139">
    <property type="entry name" value="D-isomer_2_OHA_DH_cat_dom"/>
</dbReference>
<dbReference type="Pfam" id="PF02826">
    <property type="entry name" value="2-Hacid_dh_C"/>
    <property type="match status" value="1"/>
</dbReference>
<dbReference type="PANTHER" id="PTHR42938">
    <property type="entry name" value="FORMATE DEHYDROGENASE 1"/>
    <property type="match status" value="1"/>
</dbReference>
<evidence type="ECO:0000256" key="11">
    <source>
        <dbReference type="ARBA" id="ARBA00048731"/>
    </source>
</evidence>
<protein>
    <recommendedName>
        <fullName evidence="6">D-3-phosphoglycerate dehydrogenase</fullName>
        <ecNumber evidence="4">1.1.1.399</ecNumber>
        <ecNumber evidence="5">1.1.1.95</ecNumber>
    </recommendedName>
    <alternativeName>
        <fullName evidence="9">2-oxoglutarate reductase</fullName>
    </alternativeName>
</protein>
<dbReference type="SUPFAM" id="SSF51735">
    <property type="entry name" value="NAD(P)-binding Rossmann-fold domains"/>
    <property type="match status" value="1"/>
</dbReference>
<evidence type="ECO:0000256" key="8">
    <source>
        <dbReference type="ARBA" id="ARBA00023027"/>
    </source>
</evidence>
<dbReference type="SUPFAM" id="SSF55021">
    <property type="entry name" value="ACT-like"/>
    <property type="match status" value="1"/>
</dbReference>
<dbReference type="InterPro" id="IPR006140">
    <property type="entry name" value="D-isomer_DH_NAD-bd"/>
</dbReference>
<dbReference type="InterPro" id="IPR029752">
    <property type="entry name" value="D-isomer_DH_CS1"/>
</dbReference>
<dbReference type="EC" id="1.1.1.95" evidence="5"/>
<dbReference type="PROSITE" id="PS00065">
    <property type="entry name" value="D_2_HYDROXYACID_DH_1"/>
    <property type="match status" value="1"/>
</dbReference>
<keyword evidence="7 12" id="KW-0560">Oxidoreductase</keyword>
<name>H9UMI8_SPIAZ</name>
<comment type="catalytic activity">
    <reaction evidence="11">
        <text>(2R)-3-phosphoglycerate + NAD(+) = 3-phosphooxypyruvate + NADH + H(+)</text>
        <dbReference type="Rhea" id="RHEA:12641"/>
        <dbReference type="ChEBI" id="CHEBI:15378"/>
        <dbReference type="ChEBI" id="CHEBI:18110"/>
        <dbReference type="ChEBI" id="CHEBI:57540"/>
        <dbReference type="ChEBI" id="CHEBI:57945"/>
        <dbReference type="ChEBI" id="CHEBI:58272"/>
        <dbReference type="EC" id="1.1.1.95"/>
    </reaction>
</comment>
<evidence type="ECO:0000259" key="13">
    <source>
        <dbReference type="PROSITE" id="PS51671"/>
    </source>
</evidence>
<dbReference type="PROSITE" id="PS00671">
    <property type="entry name" value="D_2_HYDROXYACID_DH_3"/>
    <property type="match status" value="1"/>
</dbReference>